<gene>
    <name evidence="2" type="primary">LOC112681404</name>
</gene>
<accession>A0A8B8F9C7</accession>
<keyword evidence="1" id="KW-1185">Reference proteome</keyword>
<dbReference type="SUPFAM" id="SSF49265">
    <property type="entry name" value="Fibronectin type III"/>
    <property type="match status" value="2"/>
</dbReference>
<feature type="non-terminal residue" evidence="2">
    <location>
        <position position="1"/>
    </location>
</feature>
<reference evidence="2" key="1">
    <citation type="submission" date="2025-08" db="UniProtKB">
        <authorList>
            <consortium name="RefSeq"/>
        </authorList>
    </citation>
    <scope>IDENTIFICATION</scope>
    <source>
        <tissue evidence="2">Whole body</tissue>
    </source>
</reference>
<dbReference type="Proteomes" id="UP000694846">
    <property type="component" value="Unplaced"/>
</dbReference>
<dbReference type="OrthoDB" id="10252017at2759"/>
<name>A0A8B8F9C7_9HEMI</name>
<organism evidence="1 2">
    <name type="scientific">Sipha flava</name>
    <name type="common">yellow sugarcane aphid</name>
    <dbReference type="NCBI Taxonomy" id="143950"/>
    <lineage>
        <taxon>Eukaryota</taxon>
        <taxon>Metazoa</taxon>
        <taxon>Ecdysozoa</taxon>
        <taxon>Arthropoda</taxon>
        <taxon>Hexapoda</taxon>
        <taxon>Insecta</taxon>
        <taxon>Pterygota</taxon>
        <taxon>Neoptera</taxon>
        <taxon>Paraneoptera</taxon>
        <taxon>Hemiptera</taxon>
        <taxon>Sternorrhyncha</taxon>
        <taxon>Aphidomorpha</taxon>
        <taxon>Aphidoidea</taxon>
        <taxon>Aphididae</taxon>
        <taxon>Sipha</taxon>
    </lineage>
</organism>
<protein>
    <submittedName>
        <fullName evidence="2">Uncharacterized protein LOC112681404</fullName>
    </submittedName>
</protein>
<dbReference type="InterPro" id="IPR036116">
    <property type="entry name" value="FN3_sf"/>
</dbReference>
<dbReference type="GeneID" id="112681404"/>
<dbReference type="AlphaFoldDB" id="A0A8B8F9C7"/>
<dbReference type="RefSeq" id="XP_025407449.1">
    <property type="nucleotide sequence ID" value="XM_025551664.1"/>
</dbReference>
<sequence length="371" mass="42495">VTSIINHLEPGTAYEVGAILITNDGNFNDQDIIYGQYNTTCKQPKTTDYNVKLVSGIKSLNITWDTIQSSRYECDVTEYVLTLNSKDIETQEIFSCPGSDLYLNDLLPGIEYKIQLTGKTMNGLLESSPVYSAFPLMKQNDAEITNISTVITNEKIKVFWNILTSNQQIDTINGPLTFTVKYKLTRVLSCSLKEIENEWTSLTIVNGTSFEIFDTVPNAQYTIRIFVGNDDSEIRSQNIVYAFTPLSRPETKPILDIDHPIYVSNNSVYVKCNVDQKECSKLNGFFSKFYFVLKDQDKMILRKNETKENNIYIDNLKSNTFYELNVFIKTNYGLNTEYFLAINFKTKNESKIIFNQESQKRLIFLGVRVTV</sequence>
<proteinExistence type="predicted"/>
<evidence type="ECO:0000313" key="1">
    <source>
        <dbReference type="Proteomes" id="UP000694846"/>
    </source>
</evidence>
<evidence type="ECO:0000313" key="2">
    <source>
        <dbReference type="RefSeq" id="XP_025407449.1"/>
    </source>
</evidence>